<dbReference type="InterPro" id="IPR046525">
    <property type="entry name" value="DUF6702"/>
</dbReference>
<dbReference type="RefSeq" id="WP_167961872.1">
    <property type="nucleotide sequence ID" value="NZ_JAATJJ010000001.1"/>
</dbReference>
<evidence type="ECO:0000313" key="2">
    <source>
        <dbReference type="Proteomes" id="UP000590442"/>
    </source>
</evidence>
<accession>A0A846QYN3</accession>
<organism evidence="1 2">
    <name type="scientific">Saonia flava</name>
    <dbReference type="NCBI Taxonomy" id="523696"/>
    <lineage>
        <taxon>Bacteria</taxon>
        <taxon>Pseudomonadati</taxon>
        <taxon>Bacteroidota</taxon>
        <taxon>Flavobacteriia</taxon>
        <taxon>Flavobacteriales</taxon>
        <taxon>Flavobacteriaceae</taxon>
        <taxon>Saonia</taxon>
    </lineage>
</organism>
<gene>
    <name evidence="1" type="ORF">GGR42_001207</name>
</gene>
<protein>
    <recommendedName>
        <fullName evidence="3">Peptidase E</fullName>
    </recommendedName>
</protein>
<dbReference type="Proteomes" id="UP000590442">
    <property type="component" value="Unassembled WGS sequence"/>
</dbReference>
<reference evidence="1 2" key="1">
    <citation type="submission" date="2020-03" db="EMBL/GenBank/DDBJ databases">
        <title>Genomic Encyclopedia of Type Strains, Phase IV (KMG-IV): sequencing the most valuable type-strain genomes for metagenomic binning, comparative biology and taxonomic classification.</title>
        <authorList>
            <person name="Goeker M."/>
        </authorList>
    </citation>
    <scope>NUCLEOTIDE SEQUENCE [LARGE SCALE GENOMIC DNA]</scope>
    <source>
        <strain evidence="1 2">DSM 29762</strain>
    </source>
</reference>
<sequence length="169" mass="19710">MRKKLLKGLLVLLLPLFAFTTAHKFYLSVTSVKYSEKEDALQITSRIFIDDFEKVLDKRFGIKGNLATKDESPIAMDYIEKYLKSKLVIKIDGEVVAYDFLGKEYDDDIMVCYIEIPKVNFPEVKSIEVQNEVLFDLFVEQQNVVHFRLKDIMKSFVLIRENNKGMLKL</sequence>
<comment type="caution">
    <text evidence="1">The sequence shown here is derived from an EMBL/GenBank/DDBJ whole genome shotgun (WGS) entry which is preliminary data.</text>
</comment>
<evidence type="ECO:0008006" key="3">
    <source>
        <dbReference type="Google" id="ProtNLM"/>
    </source>
</evidence>
<dbReference type="Pfam" id="PF20420">
    <property type="entry name" value="DUF6702"/>
    <property type="match status" value="1"/>
</dbReference>
<keyword evidence="2" id="KW-1185">Reference proteome</keyword>
<dbReference type="EMBL" id="JAATJJ010000001">
    <property type="protein sequence ID" value="NJB70745.1"/>
    <property type="molecule type" value="Genomic_DNA"/>
</dbReference>
<dbReference type="AlphaFoldDB" id="A0A846QYN3"/>
<name>A0A846QYN3_9FLAO</name>
<proteinExistence type="predicted"/>
<evidence type="ECO:0000313" key="1">
    <source>
        <dbReference type="EMBL" id="NJB70745.1"/>
    </source>
</evidence>